<dbReference type="GO" id="GO:0007039">
    <property type="term" value="P:protein catabolic process in the vacuole"/>
    <property type="evidence" value="ECO:0007669"/>
    <property type="project" value="TreeGrafter"/>
</dbReference>
<feature type="compositionally biased region" description="Low complexity" evidence="1">
    <location>
        <begin position="319"/>
        <end position="336"/>
    </location>
</feature>
<feature type="compositionally biased region" description="Basic residues" evidence="1">
    <location>
        <begin position="480"/>
        <end position="492"/>
    </location>
</feature>
<dbReference type="Pfam" id="PF08550">
    <property type="entry name" value="GATA_AreA"/>
    <property type="match status" value="1"/>
</dbReference>
<evidence type="ECO:0000313" key="4">
    <source>
        <dbReference type="Proteomes" id="UP001222325"/>
    </source>
</evidence>
<dbReference type="GO" id="GO:0042149">
    <property type="term" value="P:cellular response to glucose starvation"/>
    <property type="evidence" value="ECO:0007669"/>
    <property type="project" value="TreeGrafter"/>
</dbReference>
<keyword evidence="4" id="KW-1185">Reference proteome</keyword>
<dbReference type="Proteomes" id="UP001222325">
    <property type="component" value="Unassembled WGS sequence"/>
</dbReference>
<evidence type="ECO:0000259" key="2">
    <source>
        <dbReference type="Pfam" id="PF08550"/>
    </source>
</evidence>
<gene>
    <name evidence="3" type="ORF">B0H15DRAFT_948415</name>
</gene>
<feature type="compositionally biased region" description="Low complexity" evidence="1">
    <location>
        <begin position="249"/>
        <end position="266"/>
    </location>
</feature>
<dbReference type="AlphaFoldDB" id="A0AAD6U5C7"/>
<feature type="compositionally biased region" description="Gly residues" evidence="1">
    <location>
        <begin position="595"/>
        <end position="606"/>
    </location>
</feature>
<comment type="caution">
    <text evidence="3">The sequence shown here is derived from an EMBL/GenBank/DDBJ whole genome shotgun (WGS) entry which is preliminary data.</text>
</comment>
<reference evidence="3" key="1">
    <citation type="submission" date="2023-03" db="EMBL/GenBank/DDBJ databases">
        <title>Massive genome expansion in bonnet fungi (Mycena s.s.) driven by repeated elements and novel gene families across ecological guilds.</title>
        <authorList>
            <consortium name="Lawrence Berkeley National Laboratory"/>
            <person name="Harder C.B."/>
            <person name="Miyauchi S."/>
            <person name="Viragh M."/>
            <person name="Kuo A."/>
            <person name="Thoen E."/>
            <person name="Andreopoulos B."/>
            <person name="Lu D."/>
            <person name="Skrede I."/>
            <person name="Drula E."/>
            <person name="Henrissat B."/>
            <person name="Morin E."/>
            <person name="Kohler A."/>
            <person name="Barry K."/>
            <person name="LaButti K."/>
            <person name="Morin E."/>
            <person name="Salamov A."/>
            <person name="Lipzen A."/>
            <person name="Mereny Z."/>
            <person name="Hegedus B."/>
            <person name="Baldrian P."/>
            <person name="Stursova M."/>
            <person name="Weitz H."/>
            <person name="Taylor A."/>
            <person name="Grigoriev I.V."/>
            <person name="Nagy L.G."/>
            <person name="Martin F."/>
            <person name="Kauserud H."/>
        </authorList>
    </citation>
    <scope>NUCLEOTIDE SEQUENCE</scope>
    <source>
        <strain evidence="3">CBHHK173m</strain>
    </source>
</reference>
<dbReference type="InterPro" id="IPR052292">
    <property type="entry name" value="Glucose_repression_reg"/>
</dbReference>
<feature type="compositionally biased region" description="Polar residues" evidence="1">
    <location>
        <begin position="811"/>
        <end position="822"/>
    </location>
</feature>
<feature type="region of interest" description="Disordered" evidence="1">
    <location>
        <begin position="244"/>
        <end position="342"/>
    </location>
</feature>
<evidence type="ECO:0000313" key="3">
    <source>
        <dbReference type="EMBL" id="KAJ7091471.1"/>
    </source>
</evidence>
<feature type="compositionally biased region" description="Low complexity" evidence="1">
    <location>
        <begin position="536"/>
        <end position="561"/>
    </location>
</feature>
<feature type="region of interest" description="Disordered" evidence="1">
    <location>
        <begin position="456"/>
        <end position="848"/>
    </location>
</feature>
<name>A0AAD6U5C7_9AGAR</name>
<feature type="domain" description="Nitrogen regulatory protein areA GATA-like" evidence="2">
    <location>
        <begin position="46"/>
        <end position="73"/>
    </location>
</feature>
<feature type="compositionally biased region" description="Acidic residues" evidence="1">
    <location>
        <begin position="287"/>
        <end position="296"/>
    </location>
</feature>
<feature type="compositionally biased region" description="Low complexity" evidence="1">
    <location>
        <begin position="702"/>
        <end position="741"/>
    </location>
</feature>
<feature type="compositionally biased region" description="Pro residues" evidence="1">
    <location>
        <begin position="835"/>
        <end position="846"/>
    </location>
</feature>
<feature type="region of interest" description="Disordered" evidence="1">
    <location>
        <begin position="153"/>
        <end position="225"/>
    </location>
</feature>
<dbReference type="EMBL" id="JARJCN010000020">
    <property type="protein sequence ID" value="KAJ7091471.1"/>
    <property type="molecule type" value="Genomic_DNA"/>
</dbReference>
<evidence type="ECO:0000256" key="1">
    <source>
        <dbReference type="SAM" id="MobiDB-lite"/>
    </source>
</evidence>
<sequence>MANYLPVLLASVTTNAVPDDSALVTLPRGQVDYLSHEWAEEDVWRSWRNMTRHKNEITNGARLENASWRTWWKQRNKLKTVTPETLNWLKDSDVTWLYGPLHTAVDWAPPPKPKPDPTEVGKLSSAEDRLDLASKHKPILKYRTISEQLTSDLGVSPVFSPPESEDEDDSMNSHINMPHPRLPLLQTKSTPRIYPRSHAALRKPSPPRVGPPCLSSSSTTVPQPKRRITFNTFVEQCISVDSPRRIPLSHNSSSSSSNSNSSGDSSKPNAATAAWDGRTRGIRWAAEDEESDEDDASLWQGESALSSDSDDALEVCLPRSRSNSSYSRSSHSSNGSTKPTLTFSTSKTIVPIAPARLKTTGVGNSWAGGGWVGTRDEGHEHEEVHLSRSAATVDLHAASQNLSSAFDADESFEEDVAEDEVFTHRSAYFSAGGAYDYFAGPDLGVEFAPGQGAVVREQRGRRGSTGAEILQIEGASPLRSRSKSRSKSRSRSRTPSPALLPTSSSPNTSVSPNASSPPPAGRASGLLSPPPRGRDSSLSSSSSASQTRGRSATRTSSSSSLSDRERSRSSHTSPMGSLSPEYGGVRVSADSGTGFPYGYGVSGYGVNGKRRKGSSSLSPSASPDDTSPEKSAESSTVSTVTSAEDSNSGSSGGTATRPRVEVNGIGAGRLEEETQRLNTQTPANSPVVRSREPMFISTVPRSSPGSAISSSTSGSGSGTPTLGSSAPPTPTPATLQKAPSPQKSPPPNNRTLPIPVARAGKAALTLEDAAVQVQDDNEETRRANPTPANSPIARMRPPPRIPGAGADVGANNKTKLSPSTAKSIPVSAPKSTKPMSPPKPPIPHAPASPALATFQTANAAAGTAERSAMGSSGGSASALQRTLVPGEGDVTIVGKAVGMVSTAGAYLGLWSGA</sequence>
<protein>
    <recommendedName>
        <fullName evidence="2">Nitrogen regulatory protein areA GATA-like domain-containing protein</fullName>
    </recommendedName>
</protein>
<feature type="compositionally biased region" description="Low complexity" evidence="1">
    <location>
        <begin position="633"/>
        <end position="644"/>
    </location>
</feature>
<proteinExistence type="predicted"/>
<feature type="compositionally biased region" description="Low complexity" evidence="1">
    <location>
        <begin position="493"/>
        <end position="514"/>
    </location>
</feature>
<dbReference type="PANTHER" id="PTHR28051:SF1">
    <property type="entry name" value="PROTEIN MTL1-RELATED"/>
    <property type="match status" value="1"/>
</dbReference>
<organism evidence="3 4">
    <name type="scientific">Mycena belliarum</name>
    <dbReference type="NCBI Taxonomy" id="1033014"/>
    <lineage>
        <taxon>Eukaryota</taxon>
        <taxon>Fungi</taxon>
        <taxon>Dikarya</taxon>
        <taxon>Basidiomycota</taxon>
        <taxon>Agaricomycotina</taxon>
        <taxon>Agaricomycetes</taxon>
        <taxon>Agaricomycetidae</taxon>
        <taxon>Agaricales</taxon>
        <taxon>Marasmiineae</taxon>
        <taxon>Mycenaceae</taxon>
        <taxon>Mycena</taxon>
    </lineage>
</organism>
<accession>A0AAD6U5C7</accession>
<dbReference type="GO" id="GO:0005773">
    <property type="term" value="C:vacuole"/>
    <property type="evidence" value="ECO:0007669"/>
    <property type="project" value="GOC"/>
</dbReference>
<dbReference type="InterPro" id="IPR013860">
    <property type="entry name" value="AreA_GATA"/>
</dbReference>
<dbReference type="PANTHER" id="PTHR28051">
    <property type="entry name" value="PROTEIN MTL1-RELATED"/>
    <property type="match status" value="1"/>
</dbReference>
<feature type="compositionally biased region" description="Low complexity" evidence="1">
    <location>
        <begin position="614"/>
        <end position="625"/>
    </location>
</feature>